<protein>
    <submittedName>
        <fullName evidence="5">Heavy-metal-associated domain-containing protein</fullName>
    </submittedName>
</protein>
<feature type="compositionally biased region" description="Low complexity" evidence="2">
    <location>
        <begin position="123"/>
        <end position="141"/>
    </location>
</feature>
<organism evidence="5 6">
    <name type="scientific">Muribaculum intestinale</name>
    <dbReference type="NCBI Taxonomy" id="1796646"/>
    <lineage>
        <taxon>Bacteria</taxon>
        <taxon>Pseudomonadati</taxon>
        <taxon>Bacteroidota</taxon>
        <taxon>Bacteroidia</taxon>
        <taxon>Bacteroidales</taxon>
        <taxon>Muribaculaceae</taxon>
        <taxon>Muribaculum</taxon>
    </lineage>
</organism>
<feature type="signal peptide" evidence="3">
    <location>
        <begin position="1"/>
        <end position="21"/>
    </location>
</feature>
<dbReference type="FunFam" id="3.30.70.100:FF:000001">
    <property type="entry name" value="ATPase copper transporting beta"/>
    <property type="match status" value="1"/>
</dbReference>
<evidence type="ECO:0000256" key="2">
    <source>
        <dbReference type="SAM" id="MobiDB-lite"/>
    </source>
</evidence>
<dbReference type="SUPFAM" id="SSF55008">
    <property type="entry name" value="HMA, heavy metal-associated domain"/>
    <property type="match status" value="1"/>
</dbReference>
<dbReference type="CDD" id="cd00371">
    <property type="entry name" value="HMA"/>
    <property type="match status" value="1"/>
</dbReference>
<feature type="domain" description="HMA" evidence="4">
    <location>
        <begin position="28"/>
        <end position="94"/>
    </location>
</feature>
<dbReference type="GO" id="GO:0046872">
    <property type="term" value="F:metal ion binding"/>
    <property type="evidence" value="ECO:0007669"/>
    <property type="project" value="UniProtKB-KW"/>
</dbReference>
<proteinExistence type="predicted"/>
<comment type="caution">
    <text evidence="5">The sequence shown here is derived from an EMBL/GenBank/DDBJ whole genome shotgun (WGS) entry which is preliminary data.</text>
</comment>
<dbReference type="RefSeq" id="WP_135993750.1">
    <property type="nucleotide sequence ID" value="NZ_CAMQSA010000075.1"/>
</dbReference>
<feature type="chain" id="PRO_5020869802" evidence="3">
    <location>
        <begin position="22"/>
        <end position="141"/>
    </location>
</feature>
<evidence type="ECO:0000313" key="6">
    <source>
        <dbReference type="Proteomes" id="UP000306630"/>
    </source>
</evidence>
<feature type="region of interest" description="Disordered" evidence="2">
    <location>
        <begin position="119"/>
        <end position="141"/>
    </location>
</feature>
<keyword evidence="3" id="KW-0732">Signal</keyword>
<dbReference type="InterPro" id="IPR036163">
    <property type="entry name" value="HMA_dom_sf"/>
</dbReference>
<dbReference type="EMBL" id="SRYD01000057">
    <property type="protein sequence ID" value="TGY70711.1"/>
    <property type="molecule type" value="Genomic_DNA"/>
</dbReference>
<evidence type="ECO:0000259" key="4">
    <source>
        <dbReference type="PROSITE" id="PS50846"/>
    </source>
</evidence>
<evidence type="ECO:0000313" key="5">
    <source>
        <dbReference type="EMBL" id="TGY70711.1"/>
    </source>
</evidence>
<dbReference type="AlphaFoldDB" id="A0A4S2FNP9"/>
<sequence>MKNYIFAFLMMLVAVPACMWAKDNNKATAVFTVNPKMTCQNCENKIKSNLRFEKGVSSIVTNLKEQTVTITYNPAKVSPERLTEAFKKIGYAATQCSEQCKEGDSPAASAATGHCATTTSSGSCCGAAKSKPACPAASPSK</sequence>
<dbReference type="Gene3D" id="3.30.70.100">
    <property type="match status" value="1"/>
</dbReference>
<keyword evidence="1" id="KW-0479">Metal-binding</keyword>
<dbReference type="PROSITE" id="PS50846">
    <property type="entry name" value="HMA_2"/>
    <property type="match status" value="1"/>
</dbReference>
<name>A0A4S2FNP9_9BACT</name>
<reference evidence="5 6" key="1">
    <citation type="submission" date="2019-04" db="EMBL/GenBank/DDBJ databases">
        <title>Microbes associate with the intestines of laboratory mice.</title>
        <authorList>
            <person name="Navarre W."/>
            <person name="Wong E."/>
            <person name="Huang K."/>
            <person name="Tropini C."/>
            <person name="Ng K."/>
            <person name="Yu B."/>
        </authorList>
    </citation>
    <scope>NUCLEOTIDE SEQUENCE [LARGE SCALE GENOMIC DNA]</scope>
    <source>
        <strain evidence="5 6">NM06_A21</strain>
    </source>
</reference>
<evidence type="ECO:0000256" key="3">
    <source>
        <dbReference type="SAM" id="SignalP"/>
    </source>
</evidence>
<dbReference type="InterPro" id="IPR006121">
    <property type="entry name" value="HMA_dom"/>
</dbReference>
<dbReference type="Proteomes" id="UP000306630">
    <property type="component" value="Unassembled WGS sequence"/>
</dbReference>
<dbReference type="Pfam" id="PF00403">
    <property type="entry name" value="HMA"/>
    <property type="match status" value="1"/>
</dbReference>
<evidence type="ECO:0000256" key="1">
    <source>
        <dbReference type="ARBA" id="ARBA00022723"/>
    </source>
</evidence>
<gene>
    <name evidence="5" type="ORF">E5333_12320</name>
</gene>
<accession>A0A4S2FNP9</accession>